<keyword evidence="14" id="KW-1185">Reference proteome</keyword>
<evidence type="ECO:0000256" key="6">
    <source>
        <dbReference type="ARBA" id="ARBA00022777"/>
    </source>
</evidence>
<evidence type="ECO:0000313" key="14">
    <source>
        <dbReference type="Proteomes" id="UP000562124"/>
    </source>
</evidence>
<evidence type="ECO:0000256" key="7">
    <source>
        <dbReference type="ARBA" id="ARBA00023012"/>
    </source>
</evidence>
<evidence type="ECO:0000256" key="5">
    <source>
        <dbReference type="ARBA" id="ARBA00022679"/>
    </source>
</evidence>
<dbReference type="Pfam" id="PF02895">
    <property type="entry name" value="H-kinase_dim"/>
    <property type="match status" value="1"/>
</dbReference>
<protein>
    <recommendedName>
        <fullName evidence="3">histidine kinase</fullName>
        <ecNumber evidence="3">2.7.13.3</ecNumber>
    </recommendedName>
</protein>
<dbReference type="Gene3D" id="3.30.565.10">
    <property type="entry name" value="Histidine kinase-like ATPase, C-terminal domain"/>
    <property type="match status" value="1"/>
</dbReference>
<feature type="compositionally biased region" description="Low complexity" evidence="9">
    <location>
        <begin position="240"/>
        <end position="276"/>
    </location>
</feature>
<name>A0A7Y0QHR0_CELFI</name>
<dbReference type="InterPro" id="IPR002545">
    <property type="entry name" value="CheW-lke_dom"/>
</dbReference>
<dbReference type="GO" id="GO:0006935">
    <property type="term" value="P:chemotaxis"/>
    <property type="evidence" value="ECO:0007669"/>
    <property type="project" value="InterPro"/>
</dbReference>
<dbReference type="Gene3D" id="2.30.30.40">
    <property type="entry name" value="SH3 Domains"/>
    <property type="match status" value="1"/>
</dbReference>
<dbReference type="EC" id="2.7.13.3" evidence="3"/>
<evidence type="ECO:0000259" key="12">
    <source>
        <dbReference type="PROSITE" id="PS50894"/>
    </source>
</evidence>
<dbReference type="Gene3D" id="1.20.120.160">
    <property type="entry name" value="HPT domain"/>
    <property type="match status" value="1"/>
</dbReference>
<dbReference type="InterPro" id="IPR051315">
    <property type="entry name" value="Bact_Chemotaxis_CheA"/>
</dbReference>
<dbReference type="Pfam" id="PF02518">
    <property type="entry name" value="HATPase_c"/>
    <property type="match status" value="1"/>
</dbReference>
<dbReference type="Gene3D" id="1.10.287.560">
    <property type="entry name" value="Histidine kinase CheA-like, homodimeric domain"/>
    <property type="match status" value="1"/>
</dbReference>
<dbReference type="InterPro" id="IPR008207">
    <property type="entry name" value="Sig_transdc_His_kin_Hpt_dom"/>
</dbReference>
<dbReference type="PANTHER" id="PTHR43395">
    <property type="entry name" value="SENSOR HISTIDINE KINASE CHEA"/>
    <property type="match status" value="1"/>
</dbReference>
<feature type="domain" description="HPt" evidence="12">
    <location>
        <begin position="1"/>
        <end position="107"/>
    </location>
</feature>
<dbReference type="AlphaFoldDB" id="A0A7Y0QHR0"/>
<dbReference type="GO" id="GO:0005737">
    <property type="term" value="C:cytoplasm"/>
    <property type="evidence" value="ECO:0007669"/>
    <property type="project" value="InterPro"/>
</dbReference>
<feature type="compositionally biased region" description="Pro residues" evidence="9">
    <location>
        <begin position="221"/>
        <end position="239"/>
    </location>
</feature>
<organism evidence="13 14">
    <name type="scientific">Cellulomonas fimi</name>
    <dbReference type="NCBI Taxonomy" id="1708"/>
    <lineage>
        <taxon>Bacteria</taxon>
        <taxon>Bacillati</taxon>
        <taxon>Actinomycetota</taxon>
        <taxon>Actinomycetes</taxon>
        <taxon>Micrococcales</taxon>
        <taxon>Cellulomonadaceae</taxon>
        <taxon>Cellulomonas</taxon>
    </lineage>
</organism>
<dbReference type="SUPFAM" id="SSF47226">
    <property type="entry name" value="Histidine-containing phosphotransfer domain, HPT domain"/>
    <property type="match status" value="1"/>
</dbReference>
<dbReference type="PRINTS" id="PR00344">
    <property type="entry name" value="BCTRLSENSOR"/>
</dbReference>
<reference evidence="13 14" key="1">
    <citation type="submission" date="2020-04" db="EMBL/GenBank/DDBJ databases">
        <title>Sequencing and Assembly of C. fimi.</title>
        <authorList>
            <person name="Ramsey A.R."/>
        </authorList>
    </citation>
    <scope>NUCLEOTIDE SEQUENCE [LARGE SCALE GENOMIC DNA]</scope>
    <source>
        <strain evidence="13 14">SB</strain>
    </source>
</reference>
<dbReference type="InterPro" id="IPR004358">
    <property type="entry name" value="Sig_transdc_His_kin-like_C"/>
</dbReference>
<dbReference type="CDD" id="cd16916">
    <property type="entry name" value="HATPase_CheA-like"/>
    <property type="match status" value="1"/>
</dbReference>
<dbReference type="InterPro" id="IPR037006">
    <property type="entry name" value="CheA-like_homodim_sf"/>
</dbReference>
<evidence type="ECO:0000256" key="1">
    <source>
        <dbReference type="ARBA" id="ARBA00000085"/>
    </source>
</evidence>
<dbReference type="SUPFAM" id="SSF55874">
    <property type="entry name" value="ATPase domain of HSP90 chaperone/DNA topoisomerase II/histidine kinase"/>
    <property type="match status" value="1"/>
</dbReference>
<dbReference type="PROSITE" id="PS50894">
    <property type="entry name" value="HPT"/>
    <property type="match status" value="1"/>
</dbReference>
<dbReference type="EMBL" id="JABCJJ010000013">
    <property type="protein sequence ID" value="NMR20550.1"/>
    <property type="molecule type" value="Genomic_DNA"/>
</dbReference>
<dbReference type="GO" id="GO:0000155">
    <property type="term" value="F:phosphorelay sensor kinase activity"/>
    <property type="evidence" value="ECO:0007669"/>
    <property type="project" value="InterPro"/>
</dbReference>
<feature type="region of interest" description="Disordered" evidence="9">
    <location>
        <begin position="133"/>
        <end position="163"/>
    </location>
</feature>
<dbReference type="SMART" id="SM01231">
    <property type="entry name" value="H-kinase_dim"/>
    <property type="match status" value="1"/>
</dbReference>
<proteinExistence type="predicted"/>
<dbReference type="PROSITE" id="PS50109">
    <property type="entry name" value="HIS_KIN"/>
    <property type="match status" value="1"/>
</dbReference>
<dbReference type="InterPro" id="IPR036641">
    <property type="entry name" value="HPT_dom_sf"/>
</dbReference>
<dbReference type="SUPFAM" id="SSF47384">
    <property type="entry name" value="Homodimeric domain of signal transducing histidine kinase"/>
    <property type="match status" value="1"/>
</dbReference>
<gene>
    <name evidence="13" type="ORF">HIR71_10035</name>
</gene>
<dbReference type="Gene3D" id="2.40.50.180">
    <property type="entry name" value="CheA-289, Domain 4"/>
    <property type="match status" value="1"/>
</dbReference>
<dbReference type="PROSITE" id="PS50851">
    <property type="entry name" value="CHEW"/>
    <property type="match status" value="2"/>
</dbReference>
<comment type="catalytic activity">
    <reaction evidence="1">
        <text>ATP + protein L-histidine = ADP + protein N-phospho-L-histidine.</text>
        <dbReference type="EC" id="2.7.13.3"/>
    </reaction>
</comment>
<dbReference type="InterPro" id="IPR036061">
    <property type="entry name" value="CheW-like_dom_sf"/>
</dbReference>
<keyword evidence="4 8" id="KW-0597">Phosphoprotein</keyword>
<evidence type="ECO:0000256" key="9">
    <source>
        <dbReference type="SAM" id="MobiDB-lite"/>
    </source>
</evidence>
<evidence type="ECO:0000313" key="13">
    <source>
        <dbReference type="EMBL" id="NMR20550.1"/>
    </source>
</evidence>
<evidence type="ECO:0000256" key="8">
    <source>
        <dbReference type="PROSITE-ProRule" id="PRU00110"/>
    </source>
</evidence>
<dbReference type="SMART" id="SM00260">
    <property type="entry name" value="CheW"/>
    <property type="match status" value="2"/>
</dbReference>
<dbReference type="InterPro" id="IPR036890">
    <property type="entry name" value="HATPase_C_sf"/>
</dbReference>
<evidence type="ECO:0000256" key="4">
    <source>
        <dbReference type="ARBA" id="ARBA00022553"/>
    </source>
</evidence>
<evidence type="ECO:0000259" key="11">
    <source>
        <dbReference type="PROSITE" id="PS50851"/>
    </source>
</evidence>
<dbReference type="PANTHER" id="PTHR43395:SF1">
    <property type="entry name" value="CHEMOTAXIS PROTEIN CHEA"/>
    <property type="match status" value="1"/>
</dbReference>
<feature type="region of interest" description="Disordered" evidence="9">
    <location>
        <begin position="193"/>
        <end position="282"/>
    </location>
</feature>
<evidence type="ECO:0000256" key="3">
    <source>
        <dbReference type="ARBA" id="ARBA00012438"/>
    </source>
</evidence>
<comment type="caution">
    <text evidence="13">The sequence shown here is derived from an EMBL/GenBank/DDBJ whole genome shotgun (WGS) entry which is preliminary data.</text>
</comment>
<dbReference type="Pfam" id="PF01627">
    <property type="entry name" value="Hpt"/>
    <property type="match status" value="1"/>
</dbReference>
<dbReference type="CDD" id="cd00088">
    <property type="entry name" value="HPT"/>
    <property type="match status" value="1"/>
</dbReference>
<feature type="domain" description="Histidine kinase" evidence="10">
    <location>
        <begin position="325"/>
        <end position="529"/>
    </location>
</feature>
<dbReference type="GO" id="GO:0005886">
    <property type="term" value="C:plasma membrane"/>
    <property type="evidence" value="ECO:0007669"/>
    <property type="project" value="UniProtKB-SubCell"/>
</dbReference>
<dbReference type="SMART" id="SM00387">
    <property type="entry name" value="HATPase_c"/>
    <property type="match status" value="1"/>
</dbReference>
<accession>A0A7Y0QHR0</accession>
<feature type="domain" description="CheW-like" evidence="11">
    <location>
        <begin position="689"/>
        <end position="820"/>
    </location>
</feature>
<feature type="domain" description="CheW-like" evidence="11">
    <location>
        <begin position="531"/>
        <end position="669"/>
    </location>
</feature>
<dbReference type="InterPro" id="IPR005467">
    <property type="entry name" value="His_kinase_dom"/>
</dbReference>
<keyword evidence="6" id="KW-0418">Kinase</keyword>
<comment type="subcellular location">
    <subcellularLocation>
        <location evidence="2">Cell membrane</location>
    </subcellularLocation>
</comment>
<feature type="modified residue" description="Phosphohistidine" evidence="8">
    <location>
        <position position="47"/>
    </location>
</feature>
<evidence type="ECO:0000259" key="10">
    <source>
        <dbReference type="PROSITE" id="PS50109"/>
    </source>
</evidence>
<dbReference type="InterPro" id="IPR004105">
    <property type="entry name" value="CheA-like_dim"/>
</dbReference>
<dbReference type="SMART" id="SM00073">
    <property type="entry name" value="HPT"/>
    <property type="match status" value="1"/>
</dbReference>
<keyword evidence="7" id="KW-0902">Two-component regulatory system</keyword>
<evidence type="ECO:0000256" key="2">
    <source>
        <dbReference type="ARBA" id="ARBA00004236"/>
    </source>
</evidence>
<dbReference type="InterPro" id="IPR036097">
    <property type="entry name" value="HisK_dim/P_sf"/>
</dbReference>
<keyword evidence="5" id="KW-0808">Transferase</keyword>
<dbReference type="SUPFAM" id="SSF50341">
    <property type="entry name" value="CheW-like"/>
    <property type="match status" value="2"/>
</dbReference>
<dbReference type="Proteomes" id="UP000562124">
    <property type="component" value="Unassembled WGS sequence"/>
</dbReference>
<sequence>MDDMDEIVREFLVESYENLDQLDQDLVELEKSPGDRALLSSIFRTIHTIKGTSGFLAFGRLERLTHVGENLLVELRDGRRAMDESSTTTLLLMVDAVREILASIDATGAEGDVAVDPVIERIRAVLENRHPTPAAAPLTADAPADGTNGALTDGTDGALTDGTDQAADHAASAFAFLAADDDVAFVPEVASPVEPAGLPTRGARALPVRTPRPEPTASTPSPSPEPIPAPPDPSPPATPGPADASASADPTSPADPTSADPTSADPTSPADPTSAARGSHETSVRVDVDLLDALMRQVGELVLARNQLKLLAAEAQDPALTRAFQRLSVIAGELQDGVMKTRMQPIYQVWGKVPRLVRDLAAVTGRKVRLDMIGGETELDRTLLEAVKDPLTHLIRNAVDHGIEDTDVRVAAGKNQVGVVTLRASHAGGQVVVEVTDDGGGIDPGRVAAKAVERGLRTVEQVAAMSVPELLHLLFLPGFSTAQAVTNVSGRGVGMDVVRTKVEAIGGSVDVESTVGAGTTWRLRIPLTLAIVPALMLEAAGGTYAIGQVGLQELVAVEAEKVATVIEHIGSAPVYRLRGDLLPLVGLRDVLGHGSFRDTDGSLIIAVLESDSHRFGLVVDRVLTTEEVVVKPLPARLKAIGLYAGATLLGDGRVALILDGPSIARHALAADAADLEEAVIEEEVDHRETEEMLVAGVGGGHRVAFPLALVTRLERLRGVDVEHVGGREVIQYRGAIVPLLRLQRLVGVEEERAGGELLVVVASRGSRTVAITVDEILDITHDDVAARSLVDAPGLLGSSVLNGRVTGLLDWHAALLSADAGYFDEVLDEPGAESARTADLVGV</sequence>
<dbReference type="Pfam" id="PF01584">
    <property type="entry name" value="CheW"/>
    <property type="match status" value="2"/>
</dbReference>
<dbReference type="FunFam" id="3.30.565.10:FF:000016">
    <property type="entry name" value="Chemotaxis protein CheA, putative"/>
    <property type="match status" value="1"/>
</dbReference>
<dbReference type="InterPro" id="IPR003594">
    <property type="entry name" value="HATPase_dom"/>
</dbReference>